<dbReference type="EMBL" id="JAUEMJ010000002">
    <property type="protein sequence ID" value="MDN3240117.1"/>
    <property type="molecule type" value="Genomic_DNA"/>
</dbReference>
<keyword evidence="2" id="KW-1185">Reference proteome</keyword>
<reference evidence="1" key="1">
    <citation type="submission" date="2023-06" db="EMBL/GenBank/DDBJ databases">
        <title>Gycomyces niveus sp.nov., a novel actinomycete isolated from soil in Shouguang.</title>
        <authorList>
            <person name="Yang X."/>
            <person name="Zhao J."/>
        </authorList>
    </citation>
    <scope>NUCLEOTIDE SEQUENCE</scope>
    <source>
        <strain evidence="1">NEAU C2</strain>
    </source>
</reference>
<accession>A0ABT7YNA2</accession>
<evidence type="ECO:0008006" key="3">
    <source>
        <dbReference type="Google" id="ProtNLM"/>
    </source>
</evidence>
<name>A0ABT7YNA2_9ACTN</name>
<protein>
    <recommendedName>
        <fullName evidence="3">DNA-binding protein</fullName>
    </recommendedName>
</protein>
<evidence type="ECO:0000313" key="1">
    <source>
        <dbReference type="EMBL" id="MDN3240117.1"/>
    </source>
</evidence>
<gene>
    <name evidence="1" type="ORF">QWI33_10290</name>
</gene>
<evidence type="ECO:0000313" key="2">
    <source>
        <dbReference type="Proteomes" id="UP001171902"/>
    </source>
</evidence>
<dbReference type="RefSeq" id="WP_289957164.1">
    <property type="nucleotide sequence ID" value="NZ_JAUEMJ010000002.1"/>
</dbReference>
<proteinExistence type="predicted"/>
<dbReference type="Proteomes" id="UP001171902">
    <property type="component" value="Unassembled WGS sequence"/>
</dbReference>
<comment type="caution">
    <text evidence="1">The sequence shown here is derived from an EMBL/GenBank/DDBJ whole genome shotgun (WGS) entry which is preliminary data.</text>
</comment>
<sequence>MTLRATQVFMTRFLREPEFREQCRAEGVARFQQELGLDDAEVAMIAAVDLDQYEHAATSVRDQRAGRTYTVFGALIDELRLYVDYDRLYLEYDRVYSAGWWQRFAETRRFETFATDFIVRNGLPEYLIDLARLCASITKVADTPKALPEGSTTDPAGLKAVAPTFRASLRRPFEVRVYRHDVLRLLDDPRYREGLAPKRTRVLIQRDWRQHKRSRLFPLDEEPLVAALAEGPASALELGERLPEWSYAQILAGLSDLYADKVVHLEVPAESVAEYTR</sequence>
<organism evidence="1 2">
    <name type="scientific">Glycomyces tritici</name>
    <dbReference type="NCBI Taxonomy" id="2665176"/>
    <lineage>
        <taxon>Bacteria</taxon>
        <taxon>Bacillati</taxon>
        <taxon>Actinomycetota</taxon>
        <taxon>Actinomycetes</taxon>
        <taxon>Glycomycetales</taxon>
        <taxon>Glycomycetaceae</taxon>
        <taxon>Glycomyces</taxon>
    </lineage>
</organism>